<name>A0AAU9DGJ7_9FUSO</name>
<protein>
    <recommendedName>
        <fullName evidence="6">Endonuclease/exonuclease/phosphatase</fullName>
    </recommendedName>
</protein>
<sequence length="884" mass="98646">MNKKISRKKTIKKKYILTALIAIFLFTACEKDITNRKIDESYNTINVSLDNQKKLERSTEAANLITTAVKEELDVDVVLYPTENLNLSDKNLKINLLKTDITDKINMTVDQLKSVYSTDANKDNILLMYIKGSDLKKFILQRATENYGIDVQTAGLDYNIIFKGGRVEEATMSINGKEVEDSKEYKIAFMLYAYGNNPDSGLMINFPGYYYKNSFNYKDVISTDYKATDLLIKYITDLKGYKDFSVVRDSVKNLSKPELDYIIPIYTIQGDKFVSDYTGKVVKTRGVITATVNDDYNRMHGFYLQDETGDGNDYTSDAIYVNTTAEIMSSPKIAVGEKIEIEGTVYEEFSNNNISRTTLRDIKIENVKSLGKGVMPKSVLLGGTGNRKIPNNQITTIKGDINNNVKINLEEGLGFWESLEGMKVKVLSPIVTGSSGGFEDKYVHKSYINLFVRPKGVSGTEQVTPVGGLIIDVDKNDYNPEIIRIVDNEFKSPDGTFYGKYDSKNGFKGGEKIFNVGDRLADLEGIASFALNDFGSGEYVFYPMSKVDNLESNRSDITPISDRYTTSLVGDADHITVGTYNVENLGGEVRSGKAGYSSKWDDIGEVIAKNMKAPDILVINEVQDNDGNQNSSVTDATVTLEKIISGIEKAGGPTDYKIININPIAYADGGEPGGNIRPATIYRSTRVEFDRRGNAGAKDHVGLDENGDLKYNPGRVYPNTPIFEGTRKSVAMEFKFKGKKIIVIGNHLNSKGGDTSMWGGTQPVKFYTEIKRVKLAKIVNGFSKEILGKNPNANLLLIGDFNEFYASAPMRVLEGKEFINLIDTKIPYNKRYTYNYSGNSQAIDHVFISKELQKESPEVDIIYVNTDYMGKISDHNPVVSRYKF</sequence>
<evidence type="ECO:0000313" key="5">
    <source>
        <dbReference type="Proteomes" id="UP001321582"/>
    </source>
</evidence>
<feature type="domain" description="5'-Nucleotidase C-terminal" evidence="2">
    <location>
        <begin position="48"/>
        <end position="193"/>
    </location>
</feature>
<feature type="chain" id="PRO_5043482310" description="Endonuclease/exonuclease/phosphatase" evidence="1">
    <location>
        <begin position="31"/>
        <end position="884"/>
    </location>
</feature>
<dbReference type="Gene3D" id="3.60.10.10">
    <property type="entry name" value="Endonuclease/exonuclease/phosphatase"/>
    <property type="match status" value="1"/>
</dbReference>
<dbReference type="SUPFAM" id="SSF55816">
    <property type="entry name" value="5'-nucleotidase (syn. UDP-sugar hydrolase), C-terminal domain"/>
    <property type="match status" value="1"/>
</dbReference>
<keyword evidence="5" id="KW-1185">Reference proteome</keyword>
<dbReference type="Pfam" id="PF02872">
    <property type="entry name" value="5_nucleotid_C"/>
    <property type="match status" value="1"/>
</dbReference>
<dbReference type="GO" id="GO:0009166">
    <property type="term" value="P:nucleotide catabolic process"/>
    <property type="evidence" value="ECO:0007669"/>
    <property type="project" value="InterPro"/>
</dbReference>
<dbReference type="CDD" id="cd04486">
    <property type="entry name" value="YhcR_OBF_like"/>
    <property type="match status" value="1"/>
</dbReference>
<dbReference type="InterPro" id="IPR036907">
    <property type="entry name" value="5'-Nucleotdase_C_sf"/>
</dbReference>
<gene>
    <name evidence="4" type="ORF">HLVA_19520</name>
</gene>
<dbReference type="PANTHER" id="PTHR42834">
    <property type="entry name" value="ENDONUCLEASE/EXONUCLEASE/PHOSPHATASE FAMILY PROTEIN (AFU_ORTHOLOGUE AFUA_3G09210)"/>
    <property type="match status" value="1"/>
</dbReference>
<dbReference type="GO" id="GO:0016787">
    <property type="term" value="F:hydrolase activity"/>
    <property type="evidence" value="ECO:0007669"/>
    <property type="project" value="InterPro"/>
</dbReference>
<dbReference type="InterPro" id="IPR005135">
    <property type="entry name" value="Endo/exonuclease/phosphatase"/>
</dbReference>
<evidence type="ECO:0000259" key="2">
    <source>
        <dbReference type="Pfam" id="PF02872"/>
    </source>
</evidence>
<feature type="signal peptide" evidence="1">
    <location>
        <begin position="1"/>
        <end position="30"/>
    </location>
</feature>
<dbReference type="InterPro" id="IPR036691">
    <property type="entry name" value="Endo/exonu/phosph_ase_sf"/>
</dbReference>
<accession>A0AAU9DGJ7</accession>
<dbReference type="Gene3D" id="3.90.780.10">
    <property type="entry name" value="5'-Nucleotidase, C-terminal domain"/>
    <property type="match status" value="1"/>
</dbReference>
<evidence type="ECO:0008006" key="6">
    <source>
        <dbReference type="Google" id="ProtNLM"/>
    </source>
</evidence>
<dbReference type="AlphaFoldDB" id="A0AAU9DGJ7"/>
<reference evidence="4 5" key="1">
    <citation type="submission" date="2022-11" db="EMBL/GenBank/DDBJ databases">
        <title>Haliovirga abyssi gen. nov., sp. nov., a mesophilic fermentative bacterium isolated from the Iheya North hydrothermal field and the proposal of Haliovirgaceae fam. nov.</title>
        <authorList>
            <person name="Miyazaki U."/>
            <person name="Tame A."/>
            <person name="Miyazaki J."/>
            <person name="Takai K."/>
            <person name="Sawayama S."/>
            <person name="Kitajima M."/>
            <person name="Okamoto A."/>
            <person name="Nakagawa S."/>
        </authorList>
    </citation>
    <scope>NUCLEOTIDE SEQUENCE [LARGE SCALE GENOMIC DNA]</scope>
    <source>
        <strain evidence="4 5">IC12</strain>
    </source>
</reference>
<feature type="domain" description="Endonuclease/exonuclease/phosphatase" evidence="3">
    <location>
        <begin position="579"/>
        <end position="875"/>
    </location>
</feature>
<evidence type="ECO:0000313" key="4">
    <source>
        <dbReference type="EMBL" id="BDU51383.1"/>
    </source>
</evidence>
<evidence type="ECO:0000259" key="3">
    <source>
        <dbReference type="Pfam" id="PF03372"/>
    </source>
</evidence>
<dbReference type="InterPro" id="IPR008334">
    <property type="entry name" value="5'-Nucleotdase_C"/>
</dbReference>
<proteinExistence type="predicted"/>
<dbReference type="SUPFAM" id="SSF56219">
    <property type="entry name" value="DNase I-like"/>
    <property type="match status" value="1"/>
</dbReference>
<organism evidence="4 5">
    <name type="scientific">Haliovirga abyssi</name>
    <dbReference type="NCBI Taxonomy" id="2996794"/>
    <lineage>
        <taxon>Bacteria</taxon>
        <taxon>Fusobacteriati</taxon>
        <taxon>Fusobacteriota</taxon>
        <taxon>Fusobacteriia</taxon>
        <taxon>Fusobacteriales</taxon>
        <taxon>Haliovirgaceae</taxon>
        <taxon>Haliovirga</taxon>
    </lineage>
</organism>
<dbReference type="Pfam" id="PF03372">
    <property type="entry name" value="Exo_endo_phos"/>
    <property type="match status" value="1"/>
</dbReference>
<dbReference type="KEGG" id="haby:HLVA_19520"/>
<dbReference type="PROSITE" id="PS51257">
    <property type="entry name" value="PROKAR_LIPOPROTEIN"/>
    <property type="match status" value="1"/>
</dbReference>
<dbReference type="EMBL" id="AP027059">
    <property type="protein sequence ID" value="BDU51383.1"/>
    <property type="molecule type" value="Genomic_DNA"/>
</dbReference>
<dbReference type="PANTHER" id="PTHR42834:SF1">
    <property type="entry name" value="ENDONUCLEASE_EXONUCLEASE_PHOSPHATASE FAMILY PROTEIN (AFU_ORTHOLOGUE AFUA_3G09210)"/>
    <property type="match status" value="1"/>
</dbReference>
<evidence type="ECO:0000256" key="1">
    <source>
        <dbReference type="SAM" id="SignalP"/>
    </source>
</evidence>
<dbReference type="RefSeq" id="WP_307904273.1">
    <property type="nucleotide sequence ID" value="NZ_AP027059.1"/>
</dbReference>
<dbReference type="Proteomes" id="UP001321582">
    <property type="component" value="Chromosome"/>
</dbReference>
<keyword evidence="1" id="KW-0732">Signal</keyword>